<dbReference type="Proteomes" id="UP000678895">
    <property type="component" value="Unassembled WGS sequence"/>
</dbReference>
<evidence type="ECO:0000313" key="1">
    <source>
        <dbReference type="EMBL" id="GIO41964.1"/>
    </source>
</evidence>
<dbReference type="EMBL" id="BORS01000005">
    <property type="protein sequence ID" value="GIO41964.1"/>
    <property type="molecule type" value="Genomic_DNA"/>
</dbReference>
<name>A0A920CLS3_9BACL</name>
<proteinExistence type="predicted"/>
<sequence length="55" mass="6406">MDGKGRVTDNSWTERYFRSFKYECIYLNEFKNPAHCAKGLLAMSNFTIRSALINP</sequence>
<comment type="caution">
    <text evidence="1">The sequence shown here is derived from an EMBL/GenBank/DDBJ whole genome shotgun (WGS) entry which is preliminary data.</text>
</comment>
<organism evidence="1 2">
    <name type="scientific">Paenibacillus apis</name>
    <dbReference type="NCBI Taxonomy" id="1792174"/>
    <lineage>
        <taxon>Bacteria</taxon>
        <taxon>Bacillati</taxon>
        <taxon>Bacillota</taxon>
        <taxon>Bacilli</taxon>
        <taxon>Bacillales</taxon>
        <taxon>Paenibacillaceae</taxon>
        <taxon>Paenibacillus</taxon>
    </lineage>
</organism>
<accession>A0A920CLS3</accession>
<protein>
    <recommendedName>
        <fullName evidence="3">Integrase catalytic domain-containing protein</fullName>
    </recommendedName>
</protein>
<reference evidence="1" key="1">
    <citation type="submission" date="2021-03" db="EMBL/GenBank/DDBJ databases">
        <title>Antimicrobial resistance genes in bacteria isolated from Japanese honey, and their potential for conferring macrolide and lincosamide resistance in the American foulbrood pathogen Paenibacillus larvae.</title>
        <authorList>
            <person name="Okamoto M."/>
            <person name="Kumagai M."/>
            <person name="Kanamori H."/>
            <person name="Takamatsu D."/>
        </authorList>
    </citation>
    <scope>NUCLEOTIDE SEQUENCE</scope>
    <source>
        <strain evidence="1">J41TS4</strain>
    </source>
</reference>
<gene>
    <name evidence="1" type="ORF">J41TS4_17220</name>
</gene>
<keyword evidence="2" id="KW-1185">Reference proteome</keyword>
<evidence type="ECO:0000313" key="2">
    <source>
        <dbReference type="Proteomes" id="UP000678895"/>
    </source>
</evidence>
<evidence type="ECO:0008006" key="3">
    <source>
        <dbReference type="Google" id="ProtNLM"/>
    </source>
</evidence>
<dbReference type="AlphaFoldDB" id="A0A920CLS3"/>